<dbReference type="AlphaFoldDB" id="A0A927H8B5"/>
<evidence type="ECO:0000313" key="5">
    <source>
        <dbReference type="Proteomes" id="UP000632125"/>
    </source>
</evidence>
<dbReference type="RefSeq" id="WP_190863392.1">
    <property type="nucleotide sequence ID" value="NZ_JACXIY010000020.1"/>
</dbReference>
<evidence type="ECO:0000313" key="4">
    <source>
        <dbReference type="EMBL" id="MBD2870454.1"/>
    </source>
</evidence>
<dbReference type="EMBL" id="JACXIY010000020">
    <property type="protein sequence ID" value="MBD2870454.1"/>
    <property type="molecule type" value="Genomic_DNA"/>
</dbReference>
<dbReference type="Gene3D" id="3.90.950.10">
    <property type="match status" value="1"/>
</dbReference>
<gene>
    <name evidence="4" type="primary">maf</name>
    <name evidence="4" type="ORF">IDH41_17885</name>
</gene>
<reference evidence="4" key="1">
    <citation type="submission" date="2020-09" db="EMBL/GenBank/DDBJ databases">
        <title>A novel bacterium of genus Paenibacillus, isolated from South China Sea.</title>
        <authorList>
            <person name="Huang H."/>
            <person name="Mo K."/>
            <person name="Hu Y."/>
        </authorList>
    </citation>
    <scope>NUCLEOTIDE SEQUENCE</scope>
    <source>
        <strain evidence="4">IB182493</strain>
    </source>
</reference>
<feature type="site" description="Important for substrate specificity" evidence="3">
    <location>
        <position position="22"/>
    </location>
</feature>
<feature type="active site" description="Proton acceptor" evidence="3">
    <location>
        <position position="87"/>
    </location>
</feature>
<accession>A0A927H8B5</accession>
<proteinExistence type="inferred from homology"/>
<evidence type="ECO:0000256" key="1">
    <source>
        <dbReference type="ARBA" id="ARBA00001968"/>
    </source>
</evidence>
<keyword evidence="3" id="KW-0546">Nucleotide metabolism</keyword>
<keyword evidence="3" id="KW-0963">Cytoplasm</keyword>
<dbReference type="PIRSF" id="PIRSF006305">
    <property type="entry name" value="Maf"/>
    <property type="match status" value="1"/>
</dbReference>
<dbReference type="CDD" id="cd00555">
    <property type="entry name" value="Maf"/>
    <property type="match status" value="1"/>
</dbReference>
<dbReference type="GO" id="GO:0009117">
    <property type="term" value="P:nucleotide metabolic process"/>
    <property type="evidence" value="ECO:0007669"/>
    <property type="project" value="UniProtKB-KW"/>
</dbReference>
<evidence type="ECO:0000256" key="2">
    <source>
        <dbReference type="ARBA" id="ARBA00022801"/>
    </source>
</evidence>
<sequence>MKNPQTNDEPISRIILASSSPRRKELVASLDLSLPVSILSTDTDESTPSDWTPVQIVERLSLRKARAAEELLMQRRDTEPSLIIGSDTIVVQGGEVLGKPADDEDAKRMLRGLQGRGHEVYTGVACVLTAGGEAAVEHRMTKVWMKPLSEERIARYVATGEPRDKAGAYGIQGFGATIVERIDGCYFAVVGLPVSLLADMLARYDVHVF</sequence>
<comment type="subcellular location">
    <subcellularLocation>
        <location evidence="3">Cytoplasm</location>
    </subcellularLocation>
</comment>
<evidence type="ECO:0000256" key="3">
    <source>
        <dbReference type="HAMAP-Rule" id="MF_00528"/>
    </source>
</evidence>
<dbReference type="HAMAP" id="MF_00528">
    <property type="entry name" value="Maf"/>
    <property type="match status" value="1"/>
</dbReference>
<comment type="catalytic activity">
    <reaction evidence="3">
        <text>UTP + H2O = UMP + diphosphate + H(+)</text>
        <dbReference type="Rhea" id="RHEA:29395"/>
        <dbReference type="ChEBI" id="CHEBI:15377"/>
        <dbReference type="ChEBI" id="CHEBI:15378"/>
        <dbReference type="ChEBI" id="CHEBI:33019"/>
        <dbReference type="ChEBI" id="CHEBI:46398"/>
        <dbReference type="ChEBI" id="CHEBI:57865"/>
        <dbReference type="EC" id="3.6.1.9"/>
    </reaction>
</comment>
<comment type="cofactor">
    <cofactor evidence="1 3">
        <name>a divalent metal cation</name>
        <dbReference type="ChEBI" id="CHEBI:60240"/>
    </cofactor>
</comment>
<protein>
    <recommendedName>
        <fullName evidence="3">dTTP/UTP pyrophosphatase</fullName>
        <shortName evidence="3">dTTPase/UTPase</shortName>
        <ecNumber evidence="3">3.6.1.9</ecNumber>
    </recommendedName>
    <alternativeName>
        <fullName evidence="3">Nucleoside triphosphate pyrophosphatase</fullName>
    </alternativeName>
    <alternativeName>
        <fullName evidence="3">Nucleotide pyrophosphatase</fullName>
        <shortName evidence="3">Nucleotide PPase</shortName>
    </alternativeName>
</protein>
<dbReference type="SUPFAM" id="SSF52972">
    <property type="entry name" value="ITPase-like"/>
    <property type="match status" value="1"/>
</dbReference>
<dbReference type="InterPro" id="IPR003697">
    <property type="entry name" value="Maf-like"/>
</dbReference>
<comment type="catalytic activity">
    <reaction evidence="3">
        <text>dTTP + H2O = dTMP + diphosphate + H(+)</text>
        <dbReference type="Rhea" id="RHEA:28534"/>
        <dbReference type="ChEBI" id="CHEBI:15377"/>
        <dbReference type="ChEBI" id="CHEBI:15378"/>
        <dbReference type="ChEBI" id="CHEBI:33019"/>
        <dbReference type="ChEBI" id="CHEBI:37568"/>
        <dbReference type="ChEBI" id="CHEBI:63528"/>
        <dbReference type="EC" id="3.6.1.9"/>
    </reaction>
</comment>
<name>A0A927H8B5_9BACL</name>
<dbReference type="PANTHER" id="PTHR43213:SF5">
    <property type="entry name" value="BIFUNCTIONAL DTTP_UTP PYROPHOSPHATASE_METHYLTRANSFERASE PROTEIN-RELATED"/>
    <property type="match status" value="1"/>
</dbReference>
<organism evidence="4 5">
    <name type="scientific">Paenibacillus arenilitoris</name>
    <dbReference type="NCBI Taxonomy" id="2772299"/>
    <lineage>
        <taxon>Bacteria</taxon>
        <taxon>Bacillati</taxon>
        <taxon>Bacillota</taxon>
        <taxon>Bacilli</taxon>
        <taxon>Bacillales</taxon>
        <taxon>Paenibacillaceae</taxon>
        <taxon>Paenibacillus</taxon>
    </lineage>
</organism>
<keyword evidence="5" id="KW-1185">Reference proteome</keyword>
<comment type="function">
    <text evidence="3">Nucleoside triphosphate pyrophosphatase that hydrolyzes dTTP and UTP. May have a dual role in cell division arrest and in preventing the incorporation of modified nucleotides into cellular nucleic acids.</text>
</comment>
<dbReference type="PANTHER" id="PTHR43213">
    <property type="entry name" value="BIFUNCTIONAL DTTP/UTP PYROPHOSPHATASE/METHYLTRANSFERASE PROTEIN-RELATED"/>
    <property type="match status" value="1"/>
</dbReference>
<dbReference type="Proteomes" id="UP000632125">
    <property type="component" value="Unassembled WGS sequence"/>
</dbReference>
<dbReference type="InterPro" id="IPR029001">
    <property type="entry name" value="ITPase-like_fam"/>
</dbReference>
<comment type="caution">
    <text evidence="4">The sequence shown here is derived from an EMBL/GenBank/DDBJ whole genome shotgun (WGS) entry which is preliminary data.</text>
</comment>
<dbReference type="EC" id="3.6.1.9" evidence="3"/>
<feature type="site" description="Important for substrate specificity" evidence="3">
    <location>
        <position position="88"/>
    </location>
</feature>
<dbReference type="NCBIfam" id="TIGR00172">
    <property type="entry name" value="maf"/>
    <property type="match status" value="1"/>
</dbReference>
<dbReference type="Pfam" id="PF02545">
    <property type="entry name" value="Maf"/>
    <property type="match status" value="1"/>
</dbReference>
<dbReference type="GO" id="GO:0005737">
    <property type="term" value="C:cytoplasm"/>
    <property type="evidence" value="ECO:0007669"/>
    <property type="project" value="UniProtKB-SubCell"/>
</dbReference>
<comment type="similarity">
    <text evidence="3">Belongs to the Maf family. YhdE subfamily.</text>
</comment>
<keyword evidence="2 3" id="KW-0378">Hydrolase</keyword>
<dbReference type="GO" id="GO:0047429">
    <property type="term" value="F:nucleoside triphosphate diphosphatase activity"/>
    <property type="evidence" value="ECO:0007669"/>
    <property type="project" value="UniProtKB-EC"/>
</dbReference>
<feature type="site" description="Important for substrate specificity" evidence="3">
    <location>
        <position position="172"/>
    </location>
</feature>
<comment type="caution">
    <text evidence="3">Lacks conserved residue(s) required for the propagation of feature annotation.</text>
</comment>